<evidence type="ECO:0000256" key="1">
    <source>
        <dbReference type="SAM" id="MobiDB-lite"/>
    </source>
</evidence>
<sequence>MATEEKDTNIGQLIVNIYPRPGQTTEPPQLTYGAGYPYPQLQPPSYGYPQQQQTNELPHAGGGYGYGYPTPQQQQYEGFEYGYGYPPHGSAYYGNDGGGHKATAWVRNAARGLFHCFSCRRRRRHGHGYGGYGDGHAPRQVEE</sequence>
<protein>
    <submittedName>
        <fullName evidence="2">Uncharacterized protein</fullName>
    </submittedName>
</protein>
<accession>A0A921Q9L8</accession>
<gene>
    <name evidence="2" type="ORF">BDA96_09G024200</name>
</gene>
<feature type="compositionally biased region" description="Low complexity" evidence="1">
    <location>
        <begin position="41"/>
        <end position="53"/>
    </location>
</feature>
<name>A0A921Q9L8_SORBI</name>
<reference evidence="2" key="1">
    <citation type="journal article" date="2019" name="BMC Genomics">
        <title>A new reference genome for Sorghum bicolor reveals high levels of sequence similarity between sweet and grain genotypes: implications for the genetics of sugar metabolism.</title>
        <authorList>
            <person name="Cooper E.A."/>
            <person name="Brenton Z.W."/>
            <person name="Flinn B.S."/>
            <person name="Jenkins J."/>
            <person name="Shu S."/>
            <person name="Flowers D."/>
            <person name="Luo F."/>
            <person name="Wang Y."/>
            <person name="Xia P."/>
            <person name="Barry K."/>
            <person name="Daum C."/>
            <person name="Lipzen A."/>
            <person name="Yoshinaga Y."/>
            <person name="Schmutz J."/>
            <person name="Saski C."/>
            <person name="Vermerris W."/>
            <person name="Kresovich S."/>
        </authorList>
    </citation>
    <scope>NUCLEOTIDE SEQUENCE</scope>
</reference>
<evidence type="ECO:0000313" key="3">
    <source>
        <dbReference type="Proteomes" id="UP000807115"/>
    </source>
</evidence>
<dbReference type="Proteomes" id="UP000807115">
    <property type="component" value="Chromosome 9"/>
</dbReference>
<proteinExistence type="predicted"/>
<reference evidence="2" key="2">
    <citation type="submission" date="2020-10" db="EMBL/GenBank/DDBJ databases">
        <authorList>
            <person name="Cooper E.A."/>
            <person name="Brenton Z.W."/>
            <person name="Flinn B.S."/>
            <person name="Jenkins J."/>
            <person name="Shu S."/>
            <person name="Flowers D."/>
            <person name="Luo F."/>
            <person name="Wang Y."/>
            <person name="Xia P."/>
            <person name="Barry K."/>
            <person name="Daum C."/>
            <person name="Lipzen A."/>
            <person name="Yoshinaga Y."/>
            <person name="Schmutz J."/>
            <person name="Saski C."/>
            <person name="Vermerris W."/>
            <person name="Kresovich S."/>
        </authorList>
    </citation>
    <scope>NUCLEOTIDE SEQUENCE</scope>
</reference>
<organism evidence="2 3">
    <name type="scientific">Sorghum bicolor</name>
    <name type="common">Sorghum</name>
    <name type="synonym">Sorghum vulgare</name>
    <dbReference type="NCBI Taxonomy" id="4558"/>
    <lineage>
        <taxon>Eukaryota</taxon>
        <taxon>Viridiplantae</taxon>
        <taxon>Streptophyta</taxon>
        <taxon>Embryophyta</taxon>
        <taxon>Tracheophyta</taxon>
        <taxon>Spermatophyta</taxon>
        <taxon>Magnoliopsida</taxon>
        <taxon>Liliopsida</taxon>
        <taxon>Poales</taxon>
        <taxon>Poaceae</taxon>
        <taxon>PACMAD clade</taxon>
        <taxon>Panicoideae</taxon>
        <taxon>Andropogonodae</taxon>
        <taxon>Andropogoneae</taxon>
        <taxon>Sorghinae</taxon>
        <taxon>Sorghum</taxon>
    </lineage>
</organism>
<comment type="caution">
    <text evidence="2">The sequence shown here is derived from an EMBL/GenBank/DDBJ whole genome shotgun (WGS) entry which is preliminary data.</text>
</comment>
<dbReference type="AlphaFoldDB" id="A0A921Q9L8"/>
<feature type="region of interest" description="Disordered" evidence="1">
    <location>
        <begin position="41"/>
        <end position="71"/>
    </location>
</feature>
<evidence type="ECO:0000313" key="2">
    <source>
        <dbReference type="EMBL" id="KAG0516675.1"/>
    </source>
</evidence>
<dbReference type="EMBL" id="CM027688">
    <property type="protein sequence ID" value="KAG0516675.1"/>
    <property type="molecule type" value="Genomic_DNA"/>
</dbReference>